<dbReference type="Pfam" id="PF16015">
    <property type="entry name" value="Promethin"/>
    <property type="match status" value="1"/>
</dbReference>
<organism evidence="2 3">
    <name type="scientific">Lasius platythorax</name>
    <dbReference type="NCBI Taxonomy" id="488582"/>
    <lineage>
        <taxon>Eukaryota</taxon>
        <taxon>Metazoa</taxon>
        <taxon>Ecdysozoa</taxon>
        <taxon>Arthropoda</taxon>
        <taxon>Hexapoda</taxon>
        <taxon>Insecta</taxon>
        <taxon>Pterygota</taxon>
        <taxon>Neoptera</taxon>
        <taxon>Endopterygota</taxon>
        <taxon>Hymenoptera</taxon>
        <taxon>Apocrita</taxon>
        <taxon>Aculeata</taxon>
        <taxon>Formicoidea</taxon>
        <taxon>Formicidae</taxon>
        <taxon>Formicinae</taxon>
        <taxon>Lasius</taxon>
        <taxon>Lasius</taxon>
    </lineage>
</organism>
<evidence type="ECO:0000313" key="3">
    <source>
        <dbReference type="Proteomes" id="UP001497644"/>
    </source>
</evidence>
<evidence type="ECO:0008006" key="4">
    <source>
        <dbReference type="Google" id="ProtNLM"/>
    </source>
</evidence>
<keyword evidence="1" id="KW-0812">Transmembrane</keyword>
<evidence type="ECO:0000256" key="1">
    <source>
        <dbReference type="SAM" id="Phobius"/>
    </source>
</evidence>
<feature type="transmembrane region" description="Helical" evidence="1">
    <location>
        <begin position="82"/>
        <end position="104"/>
    </location>
</feature>
<feature type="transmembrane region" description="Helical" evidence="1">
    <location>
        <begin position="51"/>
        <end position="76"/>
    </location>
</feature>
<feature type="transmembrane region" description="Helical" evidence="1">
    <location>
        <begin position="111"/>
        <end position="129"/>
    </location>
</feature>
<protein>
    <recommendedName>
        <fullName evidence="4">Promethin</fullName>
    </recommendedName>
</protein>
<dbReference type="Proteomes" id="UP001497644">
    <property type="component" value="Chromosome 10"/>
</dbReference>
<accession>A0AAV2N7H9</accession>
<keyword evidence="1" id="KW-1133">Transmembrane helix</keyword>
<reference evidence="2" key="1">
    <citation type="submission" date="2024-04" db="EMBL/GenBank/DDBJ databases">
        <authorList>
            <consortium name="Molecular Ecology Group"/>
        </authorList>
    </citation>
    <scope>NUCLEOTIDE SEQUENCE</scope>
</reference>
<keyword evidence="1" id="KW-0472">Membrane</keyword>
<dbReference type="AlphaFoldDB" id="A0AAV2N7H9"/>
<sequence>MTEVKSADNTIYNSITMYYKECARKWHTVLYHPNVCMYIVKFKDQFVHNPFLQVATFVVVASLLTPILLFVIFAIISTIFAFIGFMMIQVTVLAIGASILSCILFCIASTFIMIGLCVLFSTVFIYYILYYTNHAFNLLTYGKAR</sequence>
<gene>
    <name evidence="2" type="ORF">LPLAT_LOCUS1719</name>
</gene>
<evidence type="ECO:0000313" key="2">
    <source>
        <dbReference type="EMBL" id="CAL1675265.1"/>
    </source>
</evidence>
<name>A0AAV2N7H9_9HYME</name>
<keyword evidence="3" id="KW-1185">Reference proteome</keyword>
<proteinExistence type="predicted"/>
<dbReference type="EMBL" id="OZ034833">
    <property type="protein sequence ID" value="CAL1675265.1"/>
    <property type="molecule type" value="Genomic_DNA"/>
</dbReference>